<dbReference type="InterPro" id="IPR014001">
    <property type="entry name" value="Helicase_ATP-bd"/>
</dbReference>
<comment type="caution">
    <text evidence="7">The sequence shown here is derived from an EMBL/GenBank/DDBJ whole genome shotgun (WGS) entry which is preliminary data.</text>
</comment>
<reference evidence="7 8" key="1">
    <citation type="journal article" date="2019" name="Front. Genet.">
        <title>Whole-Genome Sequencing of the Opportunistic Yeast Pathogen Candida inconspicua Uncovers Its Hybrid Origin.</title>
        <authorList>
            <person name="Mixao V."/>
            <person name="Hansen A.P."/>
            <person name="Saus E."/>
            <person name="Boekhout T."/>
            <person name="Lass-Florl C."/>
            <person name="Gabaldon T."/>
        </authorList>
    </citation>
    <scope>NUCLEOTIDE SEQUENCE [LARGE SCALE GENOMIC DNA]</scope>
    <source>
        <strain evidence="7 8">CBS 180</strain>
    </source>
</reference>
<feature type="domain" description="Helicase ATP-binding" evidence="5">
    <location>
        <begin position="266"/>
        <end position="440"/>
    </location>
</feature>
<dbReference type="CDD" id="cd18004">
    <property type="entry name" value="DEXHc_RAD54"/>
    <property type="match status" value="1"/>
</dbReference>
<keyword evidence="3" id="KW-0067">ATP-binding</keyword>
<dbReference type="SMART" id="SM00487">
    <property type="entry name" value="DEXDc"/>
    <property type="match status" value="1"/>
</dbReference>
<keyword evidence="1" id="KW-0547">Nucleotide-binding</keyword>
<dbReference type="Pfam" id="PF00271">
    <property type="entry name" value="Helicase_C"/>
    <property type="match status" value="1"/>
</dbReference>
<feature type="region of interest" description="Disordered" evidence="4">
    <location>
        <begin position="1"/>
        <end position="65"/>
    </location>
</feature>
<dbReference type="InterPro" id="IPR050496">
    <property type="entry name" value="SNF2_RAD54_helicase_repair"/>
</dbReference>
<dbReference type="PANTHER" id="PTHR45629:SF7">
    <property type="entry name" value="DNA EXCISION REPAIR PROTEIN ERCC-6-RELATED"/>
    <property type="match status" value="1"/>
</dbReference>
<feature type="domain" description="Helicase C-terminal" evidence="6">
    <location>
        <begin position="599"/>
        <end position="756"/>
    </location>
</feature>
<feature type="compositionally biased region" description="Polar residues" evidence="4">
    <location>
        <begin position="48"/>
        <end position="65"/>
    </location>
</feature>
<accession>A0A4T0WYP2</accession>
<dbReference type="GO" id="GO:0007131">
    <property type="term" value="P:reciprocal meiotic recombination"/>
    <property type="evidence" value="ECO:0007669"/>
    <property type="project" value="TreeGrafter"/>
</dbReference>
<dbReference type="SMART" id="SM00490">
    <property type="entry name" value="HELICc"/>
    <property type="match status" value="1"/>
</dbReference>
<evidence type="ECO:0000259" key="6">
    <source>
        <dbReference type="PROSITE" id="PS51194"/>
    </source>
</evidence>
<dbReference type="Gene3D" id="1.20.120.850">
    <property type="entry name" value="SWI2/SNF2 ATPases, N-terminal domain"/>
    <property type="match status" value="1"/>
</dbReference>
<dbReference type="Gene3D" id="3.40.50.10810">
    <property type="entry name" value="Tandem AAA-ATPase domain"/>
    <property type="match status" value="1"/>
</dbReference>
<gene>
    <name evidence="7" type="ORF">CANINC_003479</name>
</gene>
<evidence type="ECO:0008006" key="9">
    <source>
        <dbReference type="Google" id="ProtNLM"/>
    </source>
</evidence>
<dbReference type="InterPro" id="IPR001650">
    <property type="entry name" value="Helicase_C-like"/>
</dbReference>
<dbReference type="PANTHER" id="PTHR45629">
    <property type="entry name" value="SNF2/RAD54 FAMILY MEMBER"/>
    <property type="match status" value="1"/>
</dbReference>
<evidence type="ECO:0000313" key="8">
    <source>
        <dbReference type="Proteomes" id="UP000307173"/>
    </source>
</evidence>
<feature type="compositionally biased region" description="Basic and acidic residues" evidence="4">
    <location>
        <begin position="31"/>
        <end position="47"/>
    </location>
</feature>
<dbReference type="AlphaFoldDB" id="A0A4T0WYP2"/>
<evidence type="ECO:0000256" key="3">
    <source>
        <dbReference type="ARBA" id="ARBA00022840"/>
    </source>
</evidence>
<dbReference type="GO" id="GO:0000724">
    <property type="term" value="P:double-strand break repair via homologous recombination"/>
    <property type="evidence" value="ECO:0007669"/>
    <property type="project" value="TreeGrafter"/>
</dbReference>
<organism evidence="7 8">
    <name type="scientific">Pichia inconspicua</name>
    <dbReference type="NCBI Taxonomy" id="52247"/>
    <lineage>
        <taxon>Eukaryota</taxon>
        <taxon>Fungi</taxon>
        <taxon>Dikarya</taxon>
        <taxon>Ascomycota</taxon>
        <taxon>Saccharomycotina</taxon>
        <taxon>Pichiomycetes</taxon>
        <taxon>Pichiales</taxon>
        <taxon>Pichiaceae</taxon>
        <taxon>Pichia</taxon>
    </lineage>
</organism>
<keyword evidence="8" id="KW-1185">Reference proteome</keyword>
<dbReference type="STRING" id="52247.A0A4T0WYP2"/>
<dbReference type="InterPro" id="IPR027417">
    <property type="entry name" value="P-loop_NTPase"/>
</dbReference>
<dbReference type="EMBL" id="SELW01000553">
    <property type="protein sequence ID" value="TID21199.1"/>
    <property type="molecule type" value="Genomic_DNA"/>
</dbReference>
<evidence type="ECO:0000313" key="7">
    <source>
        <dbReference type="EMBL" id="TID21199.1"/>
    </source>
</evidence>
<dbReference type="SUPFAM" id="SSF52540">
    <property type="entry name" value="P-loop containing nucleoside triphosphate hydrolases"/>
    <property type="match status" value="2"/>
</dbReference>
<evidence type="ECO:0000256" key="4">
    <source>
        <dbReference type="SAM" id="MobiDB-lite"/>
    </source>
</evidence>
<evidence type="ECO:0000256" key="2">
    <source>
        <dbReference type="ARBA" id="ARBA00022801"/>
    </source>
</evidence>
<dbReference type="InterPro" id="IPR000330">
    <property type="entry name" value="SNF2_N"/>
</dbReference>
<dbReference type="Pfam" id="PF00176">
    <property type="entry name" value="SNF2-rel_dom"/>
    <property type="match status" value="1"/>
</dbReference>
<proteinExistence type="predicted"/>
<dbReference type="PROSITE" id="PS51192">
    <property type="entry name" value="HELICASE_ATP_BIND_1"/>
    <property type="match status" value="1"/>
</dbReference>
<dbReference type="InterPro" id="IPR038718">
    <property type="entry name" value="SNF2-like_sf"/>
</dbReference>
<dbReference type="FunFam" id="3.40.50.10810:FF:000020">
    <property type="entry name" value="DNA repair and recombination protein RAD54B"/>
    <property type="match status" value="1"/>
</dbReference>
<dbReference type="Gene3D" id="3.40.50.300">
    <property type="entry name" value="P-loop containing nucleotide triphosphate hydrolases"/>
    <property type="match status" value="1"/>
</dbReference>
<dbReference type="GO" id="GO:0016787">
    <property type="term" value="F:hydrolase activity"/>
    <property type="evidence" value="ECO:0007669"/>
    <property type="project" value="UniProtKB-KW"/>
</dbReference>
<evidence type="ECO:0000256" key="1">
    <source>
        <dbReference type="ARBA" id="ARBA00022741"/>
    </source>
</evidence>
<dbReference type="GO" id="GO:0005634">
    <property type="term" value="C:nucleus"/>
    <property type="evidence" value="ECO:0007669"/>
    <property type="project" value="TreeGrafter"/>
</dbReference>
<feature type="compositionally biased region" description="Polar residues" evidence="4">
    <location>
        <begin position="18"/>
        <end position="30"/>
    </location>
</feature>
<sequence length="896" mass="101942">MLNLSTSYSKYKKRPLSRSFTRSSTENSQNETKRETLAEARHLDRNVNTESNNNKSSMEKGSSTSTRSKKYSVLFRKYSQKKNKIWEGDGSLILNCNLDTAVIYDDDGNQLAKVKSAEKTIFKGIFSSCGYEFEVDCEESVSKVPKISLNSGINHMKVAHKPILTKFVSPLKHTQPLPSESSESRKLIQLPITPSLQNLKQNVIKDPSQPLYDISKTINPLFMPDLPRSIDNSELQKKVVVDPSLSVKLRPHQREGITFMYSCLMGLKASNIRGVILADEMGLGKTLQTITLIWTLLRQSPIANTKPVIDKVLICCPVSLVSNWKKEFEKWLGINRLGVLVIYNNKYSDEKQDIELFGRNKVYQVLIIGYEKMQSMSESLSKIKFDLLVCDEGHRLKNNENKTMKTLESFKIRKRIILTGTPIQNDLQEFYTIANFTNNGILGDLKSFQKDYIKPILESRDSNCNNTMLIKKGKEKSAKLLALTNLFILRRSNEEMSKYLPKRSDYILLVPPTPLQLQLFQSIISTRKFKMFLSDEGENSTSISAFNLINTFRKICNSPSLLKDDGFFLELCERNTDSPEDKDFRNQLGKKIKSGKILLLIKILGLLHSEGKEKVIIVSNFTSTLDIIESLFKSLNLKFSRLDGATPSNERGKLVENFNKTTPEQCFAMLLSAKAGGVGLNLIGASRLILFDNDWNPAVDLQAIARIHRDGQAKEVKVYRLLTNGCIDEKIFQRQLIKQDLSDRFLDKKGGEKELFDRSEVKDIFSVQFERMSDQTYSNTHEMMCCDCNGGGDLLIQETSDQEEVSTDSHDTDSEQNKRPTFMTALSFSQNYTEDTEKVKIDLSKKKKLRRCLSGYRHINPSRTSTVKVDDDILNQLLASQNKVRPLVSFVFGKYT</sequence>
<dbReference type="PROSITE" id="PS51194">
    <property type="entry name" value="HELICASE_CTER"/>
    <property type="match status" value="1"/>
</dbReference>
<protein>
    <recommendedName>
        <fullName evidence="9">DNA repair and recombination protein RDH54</fullName>
    </recommendedName>
</protein>
<keyword evidence="2" id="KW-0378">Hydrolase</keyword>
<dbReference type="OrthoDB" id="413460at2759"/>
<evidence type="ECO:0000259" key="5">
    <source>
        <dbReference type="PROSITE" id="PS51192"/>
    </source>
</evidence>
<dbReference type="InterPro" id="IPR049730">
    <property type="entry name" value="SNF2/RAD54-like_C"/>
</dbReference>
<name>A0A4T0WYP2_9ASCO</name>
<dbReference type="Proteomes" id="UP000307173">
    <property type="component" value="Unassembled WGS sequence"/>
</dbReference>
<dbReference type="CDD" id="cd18793">
    <property type="entry name" value="SF2_C_SNF"/>
    <property type="match status" value="1"/>
</dbReference>
<dbReference type="GO" id="GO:0005524">
    <property type="term" value="F:ATP binding"/>
    <property type="evidence" value="ECO:0007669"/>
    <property type="project" value="InterPro"/>
</dbReference>
<dbReference type="GO" id="GO:0015616">
    <property type="term" value="F:DNA translocase activity"/>
    <property type="evidence" value="ECO:0007669"/>
    <property type="project" value="TreeGrafter"/>
</dbReference>